<dbReference type="EMBL" id="BAABAF010000007">
    <property type="protein sequence ID" value="GAA3767107.1"/>
    <property type="molecule type" value="Genomic_DNA"/>
</dbReference>
<name>A0ABP7GKB5_9MICO</name>
<dbReference type="InterPro" id="IPR011251">
    <property type="entry name" value="Luciferase-like_dom"/>
</dbReference>
<evidence type="ECO:0000313" key="3">
    <source>
        <dbReference type="Proteomes" id="UP001500540"/>
    </source>
</evidence>
<feature type="domain" description="Luciferase-like" evidence="1">
    <location>
        <begin position="9"/>
        <end position="95"/>
    </location>
</feature>
<protein>
    <submittedName>
        <fullName evidence="2">LLM class F420-dependent oxidoreductase</fullName>
    </submittedName>
</protein>
<evidence type="ECO:0000313" key="2">
    <source>
        <dbReference type="EMBL" id="GAA3767107.1"/>
    </source>
</evidence>
<accession>A0ABP7GKB5</accession>
<dbReference type="InterPro" id="IPR036661">
    <property type="entry name" value="Luciferase-like_sf"/>
</dbReference>
<gene>
    <name evidence="2" type="ORF">GCM10022240_19380</name>
</gene>
<dbReference type="SUPFAM" id="SSF51679">
    <property type="entry name" value="Bacterial luciferase-like"/>
    <property type="match status" value="1"/>
</dbReference>
<dbReference type="Proteomes" id="UP001500540">
    <property type="component" value="Unassembled WGS sequence"/>
</dbReference>
<comment type="caution">
    <text evidence="2">The sequence shown here is derived from an EMBL/GenBank/DDBJ whole genome shotgun (WGS) entry which is preliminary data.</text>
</comment>
<reference evidence="3" key="1">
    <citation type="journal article" date="2019" name="Int. J. Syst. Evol. Microbiol.">
        <title>The Global Catalogue of Microorganisms (GCM) 10K type strain sequencing project: providing services to taxonomists for standard genome sequencing and annotation.</title>
        <authorList>
            <consortium name="The Broad Institute Genomics Platform"/>
            <consortium name="The Broad Institute Genome Sequencing Center for Infectious Disease"/>
            <person name="Wu L."/>
            <person name="Ma J."/>
        </authorList>
    </citation>
    <scope>NUCLEOTIDE SEQUENCE [LARGE SCALE GENOMIC DNA]</scope>
    <source>
        <strain evidence="3">JCM 16950</strain>
    </source>
</reference>
<proteinExistence type="predicted"/>
<dbReference type="RefSeq" id="WP_344783018.1">
    <property type="nucleotide sequence ID" value="NZ_BAABAF010000007.1"/>
</dbReference>
<keyword evidence="3" id="KW-1185">Reference proteome</keyword>
<organism evidence="2 3">
    <name type="scientific">Microbacterium kribbense</name>
    <dbReference type="NCBI Taxonomy" id="433645"/>
    <lineage>
        <taxon>Bacteria</taxon>
        <taxon>Bacillati</taxon>
        <taxon>Actinomycetota</taxon>
        <taxon>Actinomycetes</taxon>
        <taxon>Micrococcales</taxon>
        <taxon>Microbacteriaceae</taxon>
        <taxon>Microbacterium</taxon>
    </lineage>
</organism>
<dbReference type="Gene3D" id="3.20.20.30">
    <property type="entry name" value="Luciferase-like domain"/>
    <property type="match status" value="1"/>
</dbReference>
<evidence type="ECO:0000259" key="1">
    <source>
        <dbReference type="Pfam" id="PF00296"/>
    </source>
</evidence>
<dbReference type="Pfam" id="PF00296">
    <property type="entry name" value="Bac_luciferase"/>
    <property type="match status" value="1"/>
</dbReference>
<sequence>MSTARVSMGVAGTLGPDAIAKIAVAAERAGLYALWVNDTPGGDSLAALRAASAVTDRLVLATGVIPFDRYSADDIAAGATGLAAGRLVLGVGSGQLAGPVLSRVGDGVAQLKARTGARVVVGALGPKMRRLAAASADGPLLSWLTPQIAAAQADEAHGVSPAAHVALYIRAALEDEGMPRLVAETGRYAALPKYAANFARLRIAASDTVITPADAAVVVPAYRAAVDEIVLRAVTGADDVGAYLRFAEQAGEFEVG</sequence>